<dbReference type="AlphaFoldDB" id="A0A4Z0A3V9"/>
<reference evidence="1 2" key="1">
    <citation type="submission" date="2019-02" db="EMBL/GenBank/DDBJ databases">
        <title>Genome sequencing of the rare red list fungi Hericium alpestre (H. flagellum).</title>
        <authorList>
            <person name="Buettner E."/>
            <person name="Kellner H."/>
        </authorList>
    </citation>
    <scope>NUCLEOTIDE SEQUENCE [LARGE SCALE GENOMIC DNA]</scope>
    <source>
        <strain evidence="1 2">DSM 108284</strain>
    </source>
</reference>
<dbReference type="Proteomes" id="UP000298061">
    <property type="component" value="Unassembled WGS sequence"/>
</dbReference>
<protein>
    <submittedName>
        <fullName evidence="1">Uncharacterized protein</fullName>
    </submittedName>
</protein>
<sequence length="56" mass="6372">MDGVANDYNFMALIHDLATVYPDLLPYGDDGESDYELLTQYVIFYYATASVLRLSQ</sequence>
<accession>A0A4Z0A3V9</accession>
<name>A0A4Z0A3V9_9AGAM</name>
<gene>
    <name evidence="1" type="ORF">EWM64_g3466</name>
</gene>
<organism evidence="1 2">
    <name type="scientific">Hericium alpestre</name>
    <dbReference type="NCBI Taxonomy" id="135208"/>
    <lineage>
        <taxon>Eukaryota</taxon>
        <taxon>Fungi</taxon>
        <taxon>Dikarya</taxon>
        <taxon>Basidiomycota</taxon>
        <taxon>Agaricomycotina</taxon>
        <taxon>Agaricomycetes</taxon>
        <taxon>Russulales</taxon>
        <taxon>Hericiaceae</taxon>
        <taxon>Hericium</taxon>
    </lineage>
</organism>
<comment type="caution">
    <text evidence="1">The sequence shown here is derived from an EMBL/GenBank/DDBJ whole genome shotgun (WGS) entry which is preliminary data.</text>
</comment>
<evidence type="ECO:0000313" key="2">
    <source>
        <dbReference type="Proteomes" id="UP000298061"/>
    </source>
</evidence>
<keyword evidence="2" id="KW-1185">Reference proteome</keyword>
<proteinExistence type="predicted"/>
<evidence type="ECO:0000313" key="1">
    <source>
        <dbReference type="EMBL" id="TFY80549.1"/>
    </source>
</evidence>
<dbReference type="EMBL" id="SFCI01000324">
    <property type="protein sequence ID" value="TFY80549.1"/>
    <property type="molecule type" value="Genomic_DNA"/>
</dbReference>